<keyword evidence="10" id="KW-1185">Reference proteome</keyword>
<evidence type="ECO:0000313" key="10">
    <source>
        <dbReference type="Proteomes" id="UP001156974"/>
    </source>
</evidence>
<dbReference type="Pfam" id="PF25601">
    <property type="entry name" value="AAA_lid_14"/>
    <property type="match status" value="1"/>
</dbReference>
<dbReference type="CDD" id="cd00009">
    <property type="entry name" value="AAA"/>
    <property type="match status" value="1"/>
</dbReference>
<feature type="modified residue" description="4-aspartylphosphate" evidence="6">
    <location>
        <position position="54"/>
    </location>
</feature>
<dbReference type="EMBL" id="JAKUMG010000027">
    <property type="protein sequence ID" value="MDI4671554.1"/>
    <property type="molecule type" value="Genomic_DNA"/>
</dbReference>
<dbReference type="InterPro" id="IPR003593">
    <property type="entry name" value="AAA+_ATPase"/>
</dbReference>
<proteinExistence type="predicted"/>
<keyword evidence="3" id="KW-0805">Transcription regulation</keyword>
<dbReference type="Pfam" id="PF00158">
    <property type="entry name" value="Sigma54_activat"/>
    <property type="match status" value="1"/>
</dbReference>
<keyword evidence="5" id="KW-0804">Transcription</keyword>
<feature type="domain" description="Sigma-54 factor interaction" evidence="7">
    <location>
        <begin position="145"/>
        <end position="374"/>
    </location>
</feature>
<dbReference type="InterPro" id="IPR058031">
    <property type="entry name" value="AAA_lid_NorR"/>
</dbReference>
<sequence length="464" mass="51153">MSKPILYIVEDSIAAGAMYKAYFEKKGYEVSHFVDGFSAMSAIKNKVPDVIIQDVCLPDVSGIDVLKFAKKIDKKTEVVVITSNSSIDVAVTAMREGAYDFIEKPFENEILLSAVQSVLEQSISSGTQTVSTNLPGAKVKSDIDFIGDSISVQTVKRILNSAARSKASVFVTGESGTGKEVCAEYLHDCSNRHDKSFVAINCAAIPADLFESEFFGHVKGAFSGAISDRKGAVEMANGGTLFLDELCEMALPLQAKLLRFLQTGLYSRVGSSDVVSSDVRVVCATNRNPQKEVADGRFREDLYYRLNVIPVNLPPLREREEDIIILAHFFLQEKCKSANKLFKGFSKNTEKAFLSYDWPGNIRELQNVIENCVVMNEGDTVELDMLPQFKREALKSNVSTAKKSLLSEIEAELTDEIIPLWQVEKEAIESAVHICNGNIPLAAVKLGISASTLYRKIKNWEELA</sequence>
<dbReference type="Gene3D" id="1.10.10.60">
    <property type="entry name" value="Homeodomain-like"/>
    <property type="match status" value="1"/>
</dbReference>
<organism evidence="9 10">
    <name type="scientific">Pseudoalteromonas shioyasakiensis</name>
    <dbReference type="NCBI Taxonomy" id="1190813"/>
    <lineage>
        <taxon>Bacteria</taxon>
        <taxon>Pseudomonadati</taxon>
        <taxon>Pseudomonadota</taxon>
        <taxon>Gammaproteobacteria</taxon>
        <taxon>Alteromonadales</taxon>
        <taxon>Pseudoalteromonadaceae</taxon>
        <taxon>Pseudoalteromonas</taxon>
    </lineage>
</organism>
<evidence type="ECO:0000259" key="8">
    <source>
        <dbReference type="PROSITE" id="PS50110"/>
    </source>
</evidence>
<dbReference type="PANTHER" id="PTHR32071:SF117">
    <property type="entry name" value="PTS-DEPENDENT DIHYDROXYACETONE KINASE OPERON REGULATORY PROTEIN-RELATED"/>
    <property type="match status" value="1"/>
</dbReference>
<dbReference type="InterPro" id="IPR009057">
    <property type="entry name" value="Homeodomain-like_sf"/>
</dbReference>
<evidence type="ECO:0000256" key="4">
    <source>
        <dbReference type="ARBA" id="ARBA00023125"/>
    </source>
</evidence>
<dbReference type="SMART" id="SM00382">
    <property type="entry name" value="AAA"/>
    <property type="match status" value="1"/>
</dbReference>
<dbReference type="PANTHER" id="PTHR32071">
    <property type="entry name" value="TRANSCRIPTIONAL REGULATORY PROTEIN"/>
    <property type="match status" value="1"/>
</dbReference>
<evidence type="ECO:0000256" key="6">
    <source>
        <dbReference type="PROSITE-ProRule" id="PRU00169"/>
    </source>
</evidence>
<dbReference type="InterPro" id="IPR001789">
    <property type="entry name" value="Sig_transdc_resp-reg_receiver"/>
</dbReference>
<dbReference type="Pfam" id="PF00072">
    <property type="entry name" value="Response_reg"/>
    <property type="match status" value="1"/>
</dbReference>
<dbReference type="Proteomes" id="UP001156974">
    <property type="component" value="Unassembled WGS sequence"/>
</dbReference>
<comment type="caution">
    <text evidence="9">The sequence shown here is derived from an EMBL/GenBank/DDBJ whole genome shotgun (WGS) entry which is preliminary data.</text>
</comment>
<dbReference type="SUPFAM" id="SSF52172">
    <property type="entry name" value="CheY-like"/>
    <property type="match status" value="1"/>
</dbReference>
<dbReference type="InterPro" id="IPR011006">
    <property type="entry name" value="CheY-like_superfamily"/>
</dbReference>
<accession>A0ABT6U7U6</accession>
<evidence type="ECO:0000259" key="7">
    <source>
        <dbReference type="PROSITE" id="PS50045"/>
    </source>
</evidence>
<name>A0ABT6U7U6_9GAMM</name>
<evidence type="ECO:0000256" key="1">
    <source>
        <dbReference type="ARBA" id="ARBA00022741"/>
    </source>
</evidence>
<feature type="domain" description="Response regulatory" evidence="8">
    <location>
        <begin position="5"/>
        <end position="119"/>
    </location>
</feature>
<keyword evidence="6" id="KW-0597">Phosphoprotein</keyword>
<keyword evidence="2" id="KW-0067">ATP-binding</keyword>
<dbReference type="Gene3D" id="1.10.8.60">
    <property type="match status" value="1"/>
</dbReference>
<dbReference type="RefSeq" id="WP_258536072.1">
    <property type="nucleotide sequence ID" value="NZ_JAKUMG010000027.1"/>
</dbReference>
<reference evidence="9 10" key="1">
    <citation type="submission" date="2022-02" db="EMBL/GenBank/DDBJ databases">
        <title>Genome analysis of Beneficial Microorganisms for Coral consortium from Pocillopora damicornis.</title>
        <authorList>
            <person name="Rosado P.M."/>
            <person name="Cardoso P.M."/>
            <person name="Rosado J.G."/>
            <person name="Schultz J."/>
            <person name="Rocha U."/>
            <person name="Costa T.K."/>
            <person name="Peixoto R.S."/>
        </authorList>
    </citation>
    <scope>NUCLEOTIDE SEQUENCE [LARGE SCALE GENOMIC DNA]</scope>
    <source>
        <strain evidence="9 10">BMC5</strain>
    </source>
</reference>
<gene>
    <name evidence="9" type="ORF">MKZ47_21065</name>
</gene>
<dbReference type="PROSITE" id="PS50110">
    <property type="entry name" value="RESPONSE_REGULATORY"/>
    <property type="match status" value="1"/>
</dbReference>
<dbReference type="PROSITE" id="PS50045">
    <property type="entry name" value="SIGMA54_INTERACT_4"/>
    <property type="match status" value="1"/>
</dbReference>
<evidence type="ECO:0000313" key="9">
    <source>
        <dbReference type="EMBL" id="MDI4671554.1"/>
    </source>
</evidence>
<dbReference type="PROSITE" id="PS00676">
    <property type="entry name" value="SIGMA54_INTERACT_2"/>
    <property type="match status" value="1"/>
</dbReference>
<dbReference type="InterPro" id="IPR002197">
    <property type="entry name" value="HTH_Fis"/>
</dbReference>
<dbReference type="SUPFAM" id="SSF46689">
    <property type="entry name" value="Homeodomain-like"/>
    <property type="match status" value="1"/>
</dbReference>
<protein>
    <submittedName>
        <fullName evidence="9">Sigma-54 dependent transcriptional regulator</fullName>
    </submittedName>
</protein>
<keyword evidence="4" id="KW-0238">DNA-binding</keyword>
<dbReference type="Pfam" id="PF02954">
    <property type="entry name" value="HTH_8"/>
    <property type="match status" value="1"/>
</dbReference>
<dbReference type="InterPro" id="IPR027417">
    <property type="entry name" value="P-loop_NTPase"/>
</dbReference>
<evidence type="ECO:0000256" key="3">
    <source>
        <dbReference type="ARBA" id="ARBA00023015"/>
    </source>
</evidence>
<dbReference type="SMART" id="SM00448">
    <property type="entry name" value="REC"/>
    <property type="match status" value="1"/>
</dbReference>
<dbReference type="InterPro" id="IPR025943">
    <property type="entry name" value="Sigma_54_int_dom_ATP-bd_2"/>
</dbReference>
<keyword evidence="1" id="KW-0547">Nucleotide-binding</keyword>
<dbReference type="PROSITE" id="PS00688">
    <property type="entry name" value="SIGMA54_INTERACT_3"/>
    <property type="match status" value="1"/>
</dbReference>
<dbReference type="InterPro" id="IPR025944">
    <property type="entry name" value="Sigma_54_int_dom_CS"/>
</dbReference>
<evidence type="ECO:0000256" key="2">
    <source>
        <dbReference type="ARBA" id="ARBA00022840"/>
    </source>
</evidence>
<dbReference type="InterPro" id="IPR002078">
    <property type="entry name" value="Sigma_54_int"/>
</dbReference>
<evidence type="ECO:0000256" key="5">
    <source>
        <dbReference type="ARBA" id="ARBA00023163"/>
    </source>
</evidence>
<dbReference type="Gene3D" id="3.40.50.2300">
    <property type="match status" value="1"/>
</dbReference>
<dbReference type="SUPFAM" id="SSF52540">
    <property type="entry name" value="P-loop containing nucleoside triphosphate hydrolases"/>
    <property type="match status" value="1"/>
</dbReference>
<dbReference type="Gene3D" id="3.40.50.300">
    <property type="entry name" value="P-loop containing nucleotide triphosphate hydrolases"/>
    <property type="match status" value="1"/>
</dbReference>